<dbReference type="CDD" id="cd01647">
    <property type="entry name" value="RT_LTR"/>
    <property type="match status" value="1"/>
</dbReference>
<proteinExistence type="predicted"/>
<evidence type="ECO:0000256" key="6">
    <source>
        <dbReference type="ARBA" id="ARBA00023268"/>
    </source>
</evidence>
<keyword evidence="6" id="KW-0511">Multifunctional enzyme</keyword>
<name>A0A6J1TC01_FRAOC</name>
<dbReference type="InterPro" id="IPR043128">
    <property type="entry name" value="Rev_trsase/Diguanyl_cyclase"/>
</dbReference>
<evidence type="ECO:0000313" key="11">
    <source>
        <dbReference type="RefSeq" id="XP_026289200.2"/>
    </source>
</evidence>
<dbReference type="SUPFAM" id="SSF53098">
    <property type="entry name" value="Ribonuclease H-like"/>
    <property type="match status" value="1"/>
</dbReference>
<keyword evidence="3" id="KW-0540">Nuclease</keyword>
<dbReference type="FunFam" id="3.10.20.370:FF:000001">
    <property type="entry name" value="Retrovirus-related Pol polyprotein from transposon 17.6-like protein"/>
    <property type="match status" value="1"/>
</dbReference>
<dbReference type="Proteomes" id="UP000504606">
    <property type="component" value="Unplaced"/>
</dbReference>
<protein>
    <recommendedName>
        <fullName evidence="1">RNA-directed DNA polymerase</fullName>
        <ecNumber evidence="1">2.7.7.49</ecNumber>
    </recommendedName>
</protein>
<evidence type="ECO:0000259" key="9">
    <source>
        <dbReference type="PROSITE" id="PS50994"/>
    </source>
</evidence>
<feature type="domain" description="Reverse transcriptase" evidence="8">
    <location>
        <begin position="1"/>
        <end position="132"/>
    </location>
</feature>
<dbReference type="InterPro" id="IPR012337">
    <property type="entry name" value="RNaseH-like_sf"/>
</dbReference>
<dbReference type="PANTHER" id="PTHR37984:SF5">
    <property type="entry name" value="PROTEIN NYNRIN-LIKE"/>
    <property type="match status" value="1"/>
</dbReference>
<dbReference type="InterPro" id="IPR043502">
    <property type="entry name" value="DNA/RNA_pol_sf"/>
</dbReference>
<dbReference type="PANTHER" id="PTHR37984">
    <property type="entry name" value="PROTEIN CBG26694"/>
    <property type="match status" value="1"/>
</dbReference>
<dbReference type="RefSeq" id="XP_026289200.2">
    <property type="nucleotide sequence ID" value="XM_026433415.2"/>
</dbReference>
<accession>A0A6J1TC01</accession>
<dbReference type="Pfam" id="PF17919">
    <property type="entry name" value="RT_RNaseH_2"/>
    <property type="match status" value="1"/>
</dbReference>
<dbReference type="GO" id="GO:0042575">
    <property type="term" value="C:DNA polymerase complex"/>
    <property type="evidence" value="ECO:0007669"/>
    <property type="project" value="UniProtKB-ARBA"/>
</dbReference>
<dbReference type="Gene3D" id="3.30.420.10">
    <property type="entry name" value="Ribonuclease H-like superfamily/Ribonuclease H"/>
    <property type="match status" value="1"/>
</dbReference>
<feature type="non-terminal residue" evidence="11">
    <location>
        <position position="799"/>
    </location>
</feature>
<keyword evidence="4" id="KW-0378">Hydrolase</keyword>
<dbReference type="SUPFAM" id="SSF56672">
    <property type="entry name" value="DNA/RNA polymerases"/>
    <property type="match status" value="1"/>
</dbReference>
<dbReference type="InterPro" id="IPR041577">
    <property type="entry name" value="RT_RNaseH_2"/>
</dbReference>
<keyword evidence="5" id="KW-0695">RNA-directed DNA polymerase</keyword>
<evidence type="ECO:0000256" key="5">
    <source>
        <dbReference type="ARBA" id="ARBA00022918"/>
    </source>
</evidence>
<feature type="compositionally biased region" description="Polar residues" evidence="7">
    <location>
        <begin position="789"/>
        <end position="799"/>
    </location>
</feature>
<gene>
    <name evidence="11" type="primary">LOC113214136</name>
</gene>
<dbReference type="AlphaFoldDB" id="A0A6J1TC01"/>
<reference evidence="11" key="1">
    <citation type="submission" date="2025-08" db="UniProtKB">
        <authorList>
            <consortium name="RefSeq"/>
        </authorList>
    </citation>
    <scope>IDENTIFICATION</scope>
    <source>
        <tissue evidence="11">Whole organism</tissue>
    </source>
</reference>
<dbReference type="Pfam" id="PF00665">
    <property type="entry name" value="rve"/>
    <property type="match status" value="1"/>
</dbReference>
<keyword evidence="2" id="KW-0548">Nucleotidyltransferase</keyword>
<dbReference type="PROSITE" id="PS50878">
    <property type="entry name" value="RT_POL"/>
    <property type="match status" value="1"/>
</dbReference>
<evidence type="ECO:0000256" key="1">
    <source>
        <dbReference type="ARBA" id="ARBA00012493"/>
    </source>
</evidence>
<dbReference type="EC" id="2.7.7.49" evidence="1"/>
<dbReference type="Gene3D" id="1.10.340.70">
    <property type="match status" value="1"/>
</dbReference>
<dbReference type="FunFam" id="3.30.70.270:FF:000020">
    <property type="entry name" value="Transposon Tf2-6 polyprotein-like Protein"/>
    <property type="match status" value="1"/>
</dbReference>
<dbReference type="Gene3D" id="3.30.70.270">
    <property type="match status" value="2"/>
</dbReference>
<evidence type="ECO:0000256" key="7">
    <source>
        <dbReference type="SAM" id="MobiDB-lite"/>
    </source>
</evidence>
<dbReference type="InterPro" id="IPR001584">
    <property type="entry name" value="Integrase_cat-core"/>
</dbReference>
<dbReference type="Gene3D" id="3.10.20.370">
    <property type="match status" value="1"/>
</dbReference>
<feature type="region of interest" description="Disordered" evidence="7">
    <location>
        <begin position="711"/>
        <end position="799"/>
    </location>
</feature>
<keyword evidence="10" id="KW-1185">Reference proteome</keyword>
<dbReference type="Gene3D" id="3.10.10.10">
    <property type="entry name" value="HIV Type 1 Reverse Transcriptase, subunit A, domain 1"/>
    <property type="match status" value="1"/>
</dbReference>
<organism evidence="10 11">
    <name type="scientific">Frankliniella occidentalis</name>
    <name type="common">Western flower thrips</name>
    <name type="synonym">Euthrips occidentalis</name>
    <dbReference type="NCBI Taxonomy" id="133901"/>
    <lineage>
        <taxon>Eukaryota</taxon>
        <taxon>Metazoa</taxon>
        <taxon>Ecdysozoa</taxon>
        <taxon>Arthropoda</taxon>
        <taxon>Hexapoda</taxon>
        <taxon>Insecta</taxon>
        <taxon>Pterygota</taxon>
        <taxon>Neoptera</taxon>
        <taxon>Paraneoptera</taxon>
        <taxon>Thysanoptera</taxon>
        <taxon>Terebrantia</taxon>
        <taxon>Thripoidea</taxon>
        <taxon>Thripidae</taxon>
        <taxon>Frankliniella</taxon>
    </lineage>
</organism>
<dbReference type="GO" id="GO:0015074">
    <property type="term" value="P:DNA integration"/>
    <property type="evidence" value="ECO:0007669"/>
    <property type="project" value="InterPro"/>
</dbReference>
<evidence type="ECO:0000259" key="8">
    <source>
        <dbReference type="PROSITE" id="PS50878"/>
    </source>
</evidence>
<dbReference type="InterPro" id="IPR000477">
    <property type="entry name" value="RT_dom"/>
</dbReference>
<dbReference type="GO" id="GO:0004519">
    <property type="term" value="F:endonuclease activity"/>
    <property type="evidence" value="ECO:0007669"/>
    <property type="project" value="UniProtKB-KW"/>
</dbReference>
<dbReference type="PROSITE" id="PS50994">
    <property type="entry name" value="INTEGRASE"/>
    <property type="match status" value="1"/>
</dbReference>
<dbReference type="Pfam" id="PF00078">
    <property type="entry name" value="RVT_1"/>
    <property type="match status" value="1"/>
</dbReference>
<evidence type="ECO:0000256" key="2">
    <source>
        <dbReference type="ARBA" id="ARBA00022695"/>
    </source>
</evidence>
<dbReference type="Pfam" id="PF17921">
    <property type="entry name" value="Integrase_H2C2"/>
    <property type="match status" value="1"/>
</dbReference>
<keyword evidence="2" id="KW-0808">Transferase</keyword>
<dbReference type="OrthoDB" id="5978043at2759"/>
<feature type="region of interest" description="Disordered" evidence="7">
    <location>
        <begin position="633"/>
        <end position="689"/>
    </location>
</feature>
<evidence type="ECO:0000256" key="3">
    <source>
        <dbReference type="ARBA" id="ARBA00022722"/>
    </source>
</evidence>
<dbReference type="GO" id="GO:0003964">
    <property type="term" value="F:RNA-directed DNA polymerase activity"/>
    <property type="evidence" value="ECO:0007669"/>
    <property type="project" value="UniProtKB-KW"/>
</dbReference>
<dbReference type="GeneID" id="113214136"/>
<dbReference type="InterPro" id="IPR041588">
    <property type="entry name" value="Integrase_H2C2"/>
</dbReference>
<dbReference type="InterPro" id="IPR036397">
    <property type="entry name" value="RNaseH_sf"/>
</dbReference>
<dbReference type="FunFam" id="1.10.340.70:FF:000004">
    <property type="entry name" value="Retrovirus-related Pol polyprotein from transposon 297-like Protein"/>
    <property type="match status" value="1"/>
</dbReference>
<dbReference type="KEGG" id="foc:113214136"/>
<sequence>MPTIEEAFSALSGGAVFSKIDLTDAYTQLAVDDDAAKLLTVATHKGLFSVHRLPYGLSAAPGIFQRMMCDLLTGMDGVVVWLDDILVTGRTRQEHDGRLHEVLKRISDKGLRVNAKKCQFHKSELEYLGFKLDSTGRQPMRKRVAAILDAPPPTDVSELRSFLGKLNFYDKFLESRATIFEPLYRLSDNDKEWVWGEAQQNAFEEAKKMLCSAKVLVHYDLKRELVVCADGSPVGVGAVLAHTFPDGEKPIEYASRALSKAEKNYSQTDREALSIVFAVKKWHNYLCGRHFTIITDHKPLLGLFGTDKPMPTMISPRVERWLIMMGCYSYTIKWRPGKQHGNCDALSRLCIPGTAPDKTPEPYGLFLMTGLSSPHLTWQQVAQDTAKDPILSKVKKWTQEGWPTRDPGGELSVYFQKREALSMCRDCILWGIRVVIPKGLREAALRHLHAAHLGVVKSKRLARVLFWWPGLPLQVEQMVAHCPACQATRANAPALPVTPWPEPTGKWQRLHIDFAGPYHGKHFIVVVDAYTRWMEVKFVKGPTSEATMQVLENVFNFNGFPHTIVSDNGTAFKSHKFNNFCSTRGIRQLFTAPRMPQSNGHAERMVRTIKEKLSQVGGANTQEKLDRIVDALRSTPGQDGESPNQRLFGRELRTPVTLTHNRDEEDHDHTGEAVDEDTGKAANQDEVWADTVWNVEEKDQSVDATVREENANLTTEGDEQKAQPEQPQDEAGAANNVQVQAEAEQHDKQVRHGKGRGRRSLDVQPSPERPAGRKQPERSTRNPNPLYVESTNEWGGTAQ</sequence>
<dbReference type="GO" id="GO:0003676">
    <property type="term" value="F:nucleic acid binding"/>
    <property type="evidence" value="ECO:0007669"/>
    <property type="project" value="InterPro"/>
</dbReference>
<dbReference type="InterPro" id="IPR050951">
    <property type="entry name" value="Retrovirus_Pol_polyprotein"/>
</dbReference>
<evidence type="ECO:0000313" key="10">
    <source>
        <dbReference type="Proteomes" id="UP000504606"/>
    </source>
</evidence>
<evidence type="ECO:0000256" key="4">
    <source>
        <dbReference type="ARBA" id="ARBA00022759"/>
    </source>
</evidence>
<dbReference type="FunFam" id="3.30.420.10:FF:000063">
    <property type="entry name" value="Retrovirus-related Pol polyprotein from transposon 297-like Protein"/>
    <property type="match status" value="1"/>
</dbReference>
<feature type="compositionally biased region" description="Basic and acidic residues" evidence="7">
    <location>
        <begin position="660"/>
        <end position="672"/>
    </location>
</feature>
<feature type="compositionally biased region" description="Basic and acidic residues" evidence="7">
    <location>
        <begin position="770"/>
        <end position="780"/>
    </location>
</feature>
<keyword evidence="4" id="KW-0255">Endonuclease</keyword>
<feature type="compositionally biased region" description="Polar residues" evidence="7">
    <location>
        <begin position="635"/>
        <end position="645"/>
    </location>
</feature>
<dbReference type="CDD" id="cd09274">
    <property type="entry name" value="RNase_HI_RT_Ty3"/>
    <property type="match status" value="1"/>
</dbReference>
<feature type="domain" description="Integrase catalytic" evidence="9">
    <location>
        <begin position="495"/>
        <end position="663"/>
    </location>
</feature>